<proteinExistence type="predicted"/>
<evidence type="ECO:0000313" key="2">
    <source>
        <dbReference type="EMBL" id="MYG37587.1"/>
    </source>
</evidence>
<dbReference type="PROSITE" id="PS51257">
    <property type="entry name" value="PROKAR_LIPOPROTEIN"/>
    <property type="match status" value="1"/>
</dbReference>
<gene>
    <name evidence="2" type="ORF">F4162_00860</name>
</gene>
<name>A0A6B1F602_9SYNE</name>
<feature type="signal peptide" evidence="1">
    <location>
        <begin position="1"/>
        <end position="23"/>
    </location>
</feature>
<dbReference type="EMBL" id="VYDO01000036">
    <property type="protein sequence ID" value="MYG37587.1"/>
    <property type="molecule type" value="Genomic_DNA"/>
</dbReference>
<comment type="caution">
    <text evidence="2">The sequence shown here is derived from an EMBL/GenBank/DDBJ whole genome shotgun (WGS) entry which is preliminary data.</text>
</comment>
<keyword evidence="1" id="KW-0732">Signal</keyword>
<sequence>MLKSLQLALVVLLAGSSCQPLRAAPWWENYGEKENYLCSNQVVLQLRRNEHQASIENFAQPNNTLFRDRTVTAAERYAGTRVTLELRDDKLNLDYGWSTLQCKRLWKI</sequence>
<accession>A0A6B1F602</accession>
<organism evidence="2">
    <name type="scientific">Synechococcus sp. SB0676_bin_10</name>
    <dbReference type="NCBI Taxonomy" id="2604869"/>
    <lineage>
        <taxon>Bacteria</taxon>
        <taxon>Bacillati</taxon>
        <taxon>Cyanobacteriota</taxon>
        <taxon>Cyanophyceae</taxon>
        <taxon>Synechococcales</taxon>
        <taxon>Synechococcaceae</taxon>
        <taxon>Synechococcus</taxon>
    </lineage>
</organism>
<evidence type="ECO:0000256" key="1">
    <source>
        <dbReference type="SAM" id="SignalP"/>
    </source>
</evidence>
<reference evidence="2" key="1">
    <citation type="submission" date="2019-09" db="EMBL/GenBank/DDBJ databases">
        <title>Characterisation of the sponge microbiome using genome-centric metagenomics.</title>
        <authorList>
            <person name="Engelberts J.P."/>
            <person name="Robbins S.J."/>
            <person name="De Goeij J.M."/>
            <person name="Aranda M."/>
            <person name="Bell S.C."/>
            <person name="Webster N.S."/>
        </authorList>
    </citation>
    <scope>NUCLEOTIDE SEQUENCE</scope>
    <source>
        <strain evidence="2">SB0676_bin_10</strain>
    </source>
</reference>
<dbReference type="AlphaFoldDB" id="A0A6B1F602"/>
<protein>
    <recommendedName>
        <fullName evidence="3">C-type lysozyme inhibitor domain-containing protein</fullName>
    </recommendedName>
</protein>
<evidence type="ECO:0008006" key="3">
    <source>
        <dbReference type="Google" id="ProtNLM"/>
    </source>
</evidence>
<feature type="chain" id="PRO_5025540938" description="C-type lysozyme inhibitor domain-containing protein" evidence="1">
    <location>
        <begin position="24"/>
        <end position="108"/>
    </location>
</feature>